<dbReference type="PANTHER" id="PTHR47424:SF15">
    <property type="entry name" value="ZN(II)2CYS6 TRANSCRIPTION FACTOR (EUROFUNG)"/>
    <property type="match status" value="1"/>
</dbReference>
<keyword evidence="4" id="KW-0539">Nucleus</keyword>
<dbReference type="CDD" id="cd12148">
    <property type="entry name" value="fungal_TF_MHR"/>
    <property type="match status" value="1"/>
</dbReference>
<keyword evidence="1" id="KW-0805">Transcription regulation</keyword>
<gene>
    <name evidence="5" type="ORF">ATEIFO6365_0014030100</name>
</gene>
<dbReference type="Gene3D" id="4.10.240.10">
    <property type="entry name" value="Zn(2)-C6 fungal-type DNA-binding domain"/>
    <property type="match status" value="1"/>
</dbReference>
<dbReference type="Proteomes" id="UP000452235">
    <property type="component" value="Unassembled WGS sequence"/>
</dbReference>
<evidence type="ECO:0000256" key="2">
    <source>
        <dbReference type="ARBA" id="ARBA00023125"/>
    </source>
</evidence>
<dbReference type="InterPro" id="IPR001138">
    <property type="entry name" value="Zn2Cys6_DnaBD"/>
</dbReference>
<name>A0A5M3Z3N0_ASPTE</name>
<evidence type="ECO:0000313" key="6">
    <source>
        <dbReference type="Proteomes" id="UP000452235"/>
    </source>
</evidence>
<keyword evidence="3" id="KW-0804">Transcription</keyword>
<sequence length="303" mass="34160">MDDTGHHSQPTGWRTSKACQECRKRKIKCNGINPCKTCQLRNTPCVYRDWIRHRKKKHQERSESEELAPNGAMRAEYGVRASSPGFAQPSSSAGRRNPNVNYTFTNSVSATDTTSSSSEIQLYYGSTSHFALMHEIYRDLVSNPGNYSKAPQAEVEEASAGLDMFSFRRIFFGTPVGPHDALKSLNATDVPVMFLPYELARLFLERFLSTLLHLVPFRSKDSYRRQLEQLYHRAPGASSDTWSRCMLLMAMAMGSLGTEHYSWGDVLFERVKTTAALSDDVVNLRTVQISLLMISLTQSLRGL</sequence>
<dbReference type="SMART" id="SM00066">
    <property type="entry name" value="GAL4"/>
    <property type="match status" value="1"/>
</dbReference>
<evidence type="ECO:0000313" key="5">
    <source>
        <dbReference type="EMBL" id="GFF21369.1"/>
    </source>
</evidence>
<dbReference type="VEuPathDB" id="FungiDB:ATEG_07323"/>
<dbReference type="PROSITE" id="PS50048">
    <property type="entry name" value="ZN2_CY6_FUNGAL_2"/>
    <property type="match status" value="1"/>
</dbReference>
<dbReference type="GO" id="GO:0000435">
    <property type="term" value="P:positive regulation of transcription from RNA polymerase II promoter by galactose"/>
    <property type="evidence" value="ECO:0007669"/>
    <property type="project" value="TreeGrafter"/>
</dbReference>
<keyword evidence="2" id="KW-0238">DNA-binding</keyword>
<proteinExistence type="predicted"/>
<dbReference type="SUPFAM" id="SSF57701">
    <property type="entry name" value="Zn2/Cys6 DNA-binding domain"/>
    <property type="match status" value="1"/>
</dbReference>
<evidence type="ECO:0000256" key="1">
    <source>
        <dbReference type="ARBA" id="ARBA00023015"/>
    </source>
</evidence>
<dbReference type="PROSITE" id="PS00463">
    <property type="entry name" value="ZN2_CY6_FUNGAL_1"/>
    <property type="match status" value="1"/>
</dbReference>
<dbReference type="AlphaFoldDB" id="A0A5M3Z3N0"/>
<dbReference type="CDD" id="cd00067">
    <property type="entry name" value="GAL4"/>
    <property type="match status" value="1"/>
</dbReference>
<protein>
    <submittedName>
        <fullName evidence="5">C6 zinc finger domain protein</fullName>
    </submittedName>
</protein>
<evidence type="ECO:0000256" key="4">
    <source>
        <dbReference type="ARBA" id="ARBA00023242"/>
    </source>
</evidence>
<comment type="caution">
    <text evidence="5">The sequence shown here is derived from an EMBL/GenBank/DDBJ whole genome shotgun (WGS) entry which is preliminary data.</text>
</comment>
<dbReference type="Pfam" id="PF00172">
    <property type="entry name" value="Zn_clus"/>
    <property type="match status" value="1"/>
</dbReference>
<keyword evidence="6" id="KW-1185">Reference proteome</keyword>
<organism evidence="5 6">
    <name type="scientific">Aspergillus terreus</name>
    <dbReference type="NCBI Taxonomy" id="33178"/>
    <lineage>
        <taxon>Eukaryota</taxon>
        <taxon>Fungi</taxon>
        <taxon>Dikarya</taxon>
        <taxon>Ascomycota</taxon>
        <taxon>Pezizomycotina</taxon>
        <taxon>Eurotiomycetes</taxon>
        <taxon>Eurotiomycetidae</taxon>
        <taxon>Eurotiales</taxon>
        <taxon>Aspergillaceae</taxon>
        <taxon>Aspergillus</taxon>
        <taxon>Aspergillus subgen. Circumdati</taxon>
    </lineage>
</organism>
<dbReference type="GO" id="GO:0008270">
    <property type="term" value="F:zinc ion binding"/>
    <property type="evidence" value="ECO:0007669"/>
    <property type="project" value="InterPro"/>
</dbReference>
<dbReference type="OrthoDB" id="2123952at2759"/>
<dbReference type="InterPro" id="IPR051127">
    <property type="entry name" value="Fungal_SecMet_Regulators"/>
</dbReference>
<dbReference type="PANTHER" id="PTHR47424">
    <property type="entry name" value="REGULATORY PROTEIN GAL4"/>
    <property type="match status" value="1"/>
</dbReference>
<dbReference type="GO" id="GO:0000981">
    <property type="term" value="F:DNA-binding transcription factor activity, RNA polymerase II-specific"/>
    <property type="evidence" value="ECO:0007669"/>
    <property type="project" value="InterPro"/>
</dbReference>
<evidence type="ECO:0000256" key="3">
    <source>
        <dbReference type="ARBA" id="ARBA00023163"/>
    </source>
</evidence>
<dbReference type="GO" id="GO:0000978">
    <property type="term" value="F:RNA polymerase II cis-regulatory region sequence-specific DNA binding"/>
    <property type="evidence" value="ECO:0007669"/>
    <property type="project" value="TreeGrafter"/>
</dbReference>
<dbReference type="EMBL" id="BLJY01000014">
    <property type="protein sequence ID" value="GFF21369.1"/>
    <property type="molecule type" value="Genomic_DNA"/>
</dbReference>
<dbReference type="InterPro" id="IPR036864">
    <property type="entry name" value="Zn2-C6_fun-type_DNA-bd_sf"/>
</dbReference>
<accession>A0A5M3Z3N0</accession>
<reference evidence="5 6" key="1">
    <citation type="submission" date="2020-01" db="EMBL/GenBank/DDBJ databases">
        <title>Aspergillus terreus IFO 6365 whole genome shotgun sequence.</title>
        <authorList>
            <person name="Kanamasa S."/>
            <person name="Takahashi H."/>
        </authorList>
    </citation>
    <scope>NUCLEOTIDE SEQUENCE [LARGE SCALE GENOMIC DNA]</scope>
    <source>
        <strain evidence="5 6">IFO 6365</strain>
    </source>
</reference>
<dbReference type="GO" id="GO:0005634">
    <property type="term" value="C:nucleus"/>
    <property type="evidence" value="ECO:0007669"/>
    <property type="project" value="TreeGrafter"/>
</dbReference>